<keyword evidence="3" id="KW-0997">Cell inner membrane</keyword>
<dbReference type="PANTHER" id="PTHR42788:SF18">
    <property type="entry name" value="TAURINE IMPORT ATP-BINDING PROTEIN TAUB"/>
    <property type="match status" value="1"/>
</dbReference>
<dbReference type="InterPro" id="IPR027417">
    <property type="entry name" value="P-loop_NTPase"/>
</dbReference>
<dbReference type="Pfam" id="PF00005">
    <property type="entry name" value="ABC_tran"/>
    <property type="match status" value="1"/>
</dbReference>
<organism evidence="8 9">
    <name type="scientific">Mariniplasma anaerobium</name>
    <dbReference type="NCBI Taxonomy" id="2735436"/>
    <lineage>
        <taxon>Bacteria</taxon>
        <taxon>Bacillati</taxon>
        <taxon>Mycoplasmatota</taxon>
        <taxon>Mollicutes</taxon>
        <taxon>Acholeplasmatales</taxon>
        <taxon>Acholeplasmataceae</taxon>
        <taxon>Mariniplasma</taxon>
    </lineage>
</organism>
<dbReference type="AlphaFoldDB" id="A0A7U9TIB1"/>
<accession>A0A7U9TIB1</accession>
<evidence type="ECO:0000256" key="5">
    <source>
        <dbReference type="ARBA" id="ARBA00022840"/>
    </source>
</evidence>
<keyword evidence="1" id="KW-0813">Transport</keyword>
<protein>
    <submittedName>
        <fullName evidence="8">Nitrate ABC transporter ATP-binding protein</fullName>
    </submittedName>
</protein>
<evidence type="ECO:0000256" key="6">
    <source>
        <dbReference type="ARBA" id="ARBA00022967"/>
    </source>
</evidence>
<dbReference type="InterPro" id="IPR050166">
    <property type="entry name" value="ABC_transporter_ATP-bind"/>
</dbReference>
<dbReference type="CDD" id="cd03293">
    <property type="entry name" value="ABC_NrtD_SsuB_transporters"/>
    <property type="match status" value="1"/>
</dbReference>
<dbReference type="PROSITE" id="PS50893">
    <property type="entry name" value="ABC_TRANSPORTER_2"/>
    <property type="match status" value="1"/>
</dbReference>
<dbReference type="PROSITE" id="PS00211">
    <property type="entry name" value="ABC_TRANSPORTER_1"/>
    <property type="match status" value="1"/>
</dbReference>
<evidence type="ECO:0000256" key="3">
    <source>
        <dbReference type="ARBA" id="ARBA00022519"/>
    </source>
</evidence>
<sequence length="255" mass="29081">METLLKIKNVGVDYDLDDDIIGAINNVSLDIHENEFVCILGPSGCGKSTLLKAIAGFLIPNEGEILMNGKKIEGPDQSRGVVFQETNLFPWFDVKKNVTMGPRLAHKSEEEINLICDKFLEQVELEEYKDSKVFELSGGQKQRVAIARTLANNPQVILMDEPFGALDSFTRKKMQTMIRTLWEKNNSTIFFVTHDIDEALLLGTKIYVMRRGEQSIVKDYDIDYTNRLLLNPKEHVVDEKIFIKLKEEILSLLEE</sequence>
<dbReference type="PANTHER" id="PTHR42788">
    <property type="entry name" value="TAURINE IMPORT ATP-BINDING PROTEIN-RELATED"/>
    <property type="match status" value="1"/>
</dbReference>
<evidence type="ECO:0000256" key="2">
    <source>
        <dbReference type="ARBA" id="ARBA00022475"/>
    </source>
</evidence>
<dbReference type="Proteomes" id="UP000620133">
    <property type="component" value="Chromosome"/>
</dbReference>
<dbReference type="GO" id="GO:0016887">
    <property type="term" value="F:ATP hydrolysis activity"/>
    <property type="evidence" value="ECO:0007669"/>
    <property type="project" value="InterPro"/>
</dbReference>
<proteinExistence type="predicted"/>
<keyword evidence="5 8" id="KW-0067">ATP-binding</keyword>
<evidence type="ECO:0000256" key="1">
    <source>
        <dbReference type="ARBA" id="ARBA00022448"/>
    </source>
</evidence>
<dbReference type="InterPro" id="IPR003593">
    <property type="entry name" value="AAA+_ATPase"/>
</dbReference>
<keyword evidence="6" id="KW-1278">Translocase</keyword>
<gene>
    <name evidence="8" type="ORF">MPAN_006460</name>
</gene>
<evidence type="ECO:0000256" key="4">
    <source>
        <dbReference type="ARBA" id="ARBA00022741"/>
    </source>
</evidence>
<dbReference type="InterPro" id="IPR003439">
    <property type="entry name" value="ABC_transporter-like_ATP-bd"/>
</dbReference>
<dbReference type="Gene3D" id="3.40.50.300">
    <property type="entry name" value="P-loop containing nucleotide triphosphate hydrolases"/>
    <property type="match status" value="1"/>
</dbReference>
<dbReference type="SMART" id="SM00382">
    <property type="entry name" value="AAA"/>
    <property type="match status" value="1"/>
</dbReference>
<evidence type="ECO:0000256" key="7">
    <source>
        <dbReference type="ARBA" id="ARBA00023136"/>
    </source>
</evidence>
<evidence type="ECO:0000313" key="8">
    <source>
        <dbReference type="EMBL" id="BCR35753.1"/>
    </source>
</evidence>
<dbReference type="KEGG" id="manr:MPAN_006460"/>
<keyword evidence="2" id="KW-1003">Cell membrane</keyword>
<dbReference type="InterPro" id="IPR017871">
    <property type="entry name" value="ABC_transporter-like_CS"/>
</dbReference>
<keyword evidence="9" id="KW-1185">Reference proteome</keyword>
<name>A0A7U9TIB1_9MOLU</name>
<dbReference type="RefSeq" id="WP_176238590.1">
    <property type="nucleotide sequence ID" value="NZ_AP024412.1"/>
</dbReference>
<keyword evidence="4" id="KW-0547">Nucleotide-binding</keyword>
<keyword evidence="7" id="KW-0472">Membrane</keyword>
<reference evidence="8" key="1">
    <citation type="submission" date="2021-01" db="EMBL/GenBank/DDBJ databases">
        <title>Draft genome sequence of Acholeplasmataceae bacterium strain Mahy22.</title>
        <authorList>
            <person name="Watanabe M."/>
            <person name="Kojima H."/>
            <person name="Fukui M."/>
        </authorList>
    </citation>
    <scope>NUCLEOTIDE SEQUENCE</scope>
    <source>
        <strain evidence="8">Mahy22</strain>
    </source>
</reference>
<evidence type="ECO:0000313" key="9">
    <source>
        <dbReference type="Proteomes" id="UP000620133"/>
    </source>
</evidence>
<dbReference type="EMBL" id="AP024412">
    <property type="protein sequence ID" value="BCR35753.1"/>
    <property type="molecule type" value="Genomic_DNA"/>
</dbReference>
<dbReference type="GO" id="GO:0005524">
    <property type="term" value="F:ATP binding"/>
    <property type="evidence" value="ECO:0007669"/>
    <property type="project" value="UniProtKB-KW"/>
</dbReference>
<dbReference type="SUPFAM" id="SSF52540">
    <property type="entry name" value="P-loop containing nucleoside triphosphate hydrolases"/>
    <property type="match status" value="1"/>
</dbReference>